<dbReference type="Proteomes" id="UP000887572">
    <property type="component" value="Unplaced"/>
</dbReference>
<feature type="compositionally biased region" description="Basic and acidic residues" evidence="3">
    <location>
        <begin position="181"/>
        <end position="192"/>
    </location>
</feature>
<evidence type="ECO:0000259" key="4">
    <source>
        <dbReference type="Pfam" id="PF07959"/>
    </source>
</evidence>
<organism evidence="5 6">
    <name type="scientific">Globodera rostochiensis</name>
    <name type="common">Golden nematode worm</name>
    <name type="synonym">Heterodera rostochiensis</name>
    <dbReference type="NCBI Taxonomy" id="31243"/>
    <lineage>
        <taxon>Eukaryota</taxon>
        <taxon>Metazoa</taxon>
        <taxon>Ecdysozoa</taxon>
        <taxon>Nematoda</taxon>
        <taxon>Chromadorea</taxon>
        <taxon>Rhabditida</taxon>
        <taxon>Tylenchina</taxon>
        <taxon>Tylenchomorpha</taxon>
        <taxon>Tylenchoidea</taxon>
        <taxon>Heteroderidae</taxon>
        <taxon>Heteroderinae</taxon>
        <taxon>Globodera</taxon>
    </lineage>
</organism>
<dbReference type="AlphaFoldDB" id="A0A914H395"/>
<sequence length="483" mass="54166">MGEFISDGIELSPAPKWDLVVLTARNAGQKQLFELELRRLRLAERNFCAQIIVLEDSPRNAKIGSGGATLNALLFLYKNFGGESFFAHNRVLLLHSGGLSQRILHVALTGKAFMLMPDGHTLLEHKLLSYRLVGSVSQFPPAVFVPFDSELFLMAHQSTIEVAEQHGVYLLGERQPKRPKSGGEDSNCSKEGKTDFCHSLKRVLQKPRREEIRRVNAILEERSETGEDHRIGSPKAENGWCSIERAVLLSRLPRPEDVPDLRKWQLALWDLMHCKKAHLLDLGPQSFFHFGTSNEFLRNSQIENVLYSMVEDPKKVSGNSLLEWCDLNGNCEVGDRCILSGLAYDGHLPLQIFDGICATTFPIELFRDGDAAATSFVTVAFHRDDDIKRSSEDSLIWFGHRLDVSLPASSLWNAPLFSTHPNPGESLRATLDTIARLGQNGQQKSDQSTLHTGGTQLLSVSQVLQKVDAKKVLRMREKFIKKY</sequence>
<dbReference type="WBParaSite" id="Gr19_v10_g13247.t1">
    <property type="protein sequence ID" value="Gr19_v10_g13247.t1"/>
    <property type="gene ID" value="Gr19_v10_g13247"/>
</dbReference>
<evidence type="ECO:0000256" key="1">
    <source>
        <dbReference type="ARBA" id="ARBA00022679"/>
    </source>
</evidence>
<dbReference type="GO" id="GO:0000166">
    <property type="term" value="F:nucleotide binding"/>
    <property type="evidence" value="ECO:0007669"/>
    <property type="project" value="UniProtKB-KW"/>
</dbReference>
<dbReference type="PANTHER" id="PTHR15045:SF1">
    <property type="entry name" value="FUCOSE-1-PHOSPHATE GUANYLYLTRANSFERASE"/>
    <property type="match status" value="1"/>
</dbReference>
<evidence type="ECO:0000313" key="5">
    <source>
        <dbReference type="Proteomes" id="UP000887572"/>
    </source>
</evidence>
<reference evidence="6" key="1">
    <citation type="submission" date="2022-11" db="UniProtKB">
        <authorList>
            <consortium name="WormBaseParasite"/>
        </authorList>
    </citation>
    <scope>IDENTIFICATION</scope>
</reference>
<evidence type="ECO:0000313" key="6">
    <source>
        <dbReference type="WBParaSite" id="Gr19_v10_g13247.t1"/>
    </source>
</evidence>
<dbReference type="Pfam" id="PF07959">
    <property type="entry name" value="Fucose_pyrophosphorylase"/>
    <property type="match status" value="2"/>
</dbReference>
<dbReference type="PANTHER" id="PTHR15045">
    <property type="entry name" value="FUCOSE-1-PHOSPHATE GUANYLYLTRANSFERASE"/>
    <property type="match status" value="1"/>
</dbReference>
<protein>
    <submittedName>
        <fullName evidence="6">L-fucokinase domain-containing protein</fullName>
    </submittedName>
</protein>
<evidence type="ECO:0000256" key="3">
    <source>
        <dbReference type="SAM" id="MobiDB-lite"/>
    </source>
</evidence>
<dbReference type="InterPro" id="IPR012887">
    <property type="entry name" value="GDP_fucose_pyrophosphorylase"/>
</dbReference>
<keyword evidence="2" id="KW-0547">Nucleotide-binding</keyword>
<evidence type="ECO:0000256" key="2">
    <source>
        <dbReference type="ARBA" id="ARBA00022741"/>
    </source>
</evidence>
<keyword evidence="5" id="KW-1185">Reference proteome</keyword>
<feature type="region of interest" description="Disordered" evidence="3">
    <location>
        <begin position="173"/>
        <end position="192"/>
    </location>
</feature>
<accession>A0A914H395</accession>
<dbReference type="GO" id="GO:0042350">
    <property type="term" value="P:GDP-L-fucose biosynthetic process"/>
    <property type="evidence" value="ECO:0007669"/>
    <property type="project" value="UniProtKB-ARBA"/>
</dbReference>
<feature type="domain" description="GDP-fucose pyrophosphorylase" evidence="4">
    <location>
        <begin position="87"/>
        <end position="220"/>
    </location>
</feature>
<proteinExistence type="predicted"/>
<keyword evidence="1" id="KW-0808">Transferase</keyword>
<dbReference type="GO" id="GO:0016772">
    <property type="term" value="F:transferase activity, transferring phosphorus-containing groups"/>
    <property type="evidence" value="ECO:0007669"/>
    <property type="project" value="InterPro"/>
</dbReference>
<name>A0A914H395_GLORO</name>
<feature type="domain" description="GDP-fucose pyrophosphorylase" evidence="4">
    <location>
        <begin position="260"/>
        <end position="418"/>
    </location>
</feature>